<keyword evidence="1" id="KW-0862">Zinc</keyword>
<feature type="compositionally biased region" description="Gly residues" evidence="2">
    <location>
        <begin position="80"/>
        <end position="94"/>
    </location>
</feature>
<dbReference type="InterPro" id="IPR019844">
    <property type="entry name" value="CSD_CS"/>
</dbReference>
<dbReference type="GO" id="GO:0003676">
    <property type="term" value="F:nucleic acid binding"/>
    <property type="evidence" value="ECO:0007669"/>
    <property type="project" value="InterPro"/>
</dbReference>
<keyword evidence="5" id="KW-1185">Reference proteome</keyword>
<evidence type="ECO:0000256" key="2">
    <source>
        <dbReference type="SAM" id="MobiDB-lite"/>
    </source>
</evidence>
<dbReference type="CDD" id="cd04458">
    <property type="entry name" value="CSP_CDS"/>
    <property type="match status" value="1"/>
</dbReference>
<dbReference type="PANTHER" id="PTHR46565:SF20">
    <property type="entry name" value="COLD SHOCK DOMAIN-CONTAINING PROTEIN 4"/>
    <property type="match status" value="1"/>
</dbReference>
<evidence type="ECO:0000259" key="3">
    <source>
        <dbReference type="PROSITE" id="PS50158"/>
    </source>
</evidence>
<sequence length="215" mass="20063">MAQGRRQTGTVKWFNGSKGFGFITPDGGGDDLFVHQTSIRADGFRALSEGDAVEFAVERGDDGRTKAVDVTGPDGSPITSGGGGGVGGGGGGRGFSRGRSGGYGGGGYGGGGYGGGGYGKVSRGGGRGGRTGGGAGAGGGAGGLCYNCGRSGHLARDCYQGGGGGGGVGGGGRYGGYGGGGGYSSGGGGGGGGGGRGCYNCGEVGHFARDCPNGN</sequence>
<accession>A0A6P5GFT1</accession>
<dbReference type="InterPro" id="IPR011129">
    <property type="entry name" value="CSD"/>
</dbReference>
<feature type="domain" description="CCHC-type" evidence="3">
    <location>
        <begin position="145"/>
        <end position="158"/>
    </location>
</feature>
<dbReference type="SMART" id="SM00357">
    <property type="entry name" value="CSP"/>
    <property type="match status" value="1"/>
</dbReference>
<dbReference type="PROSITE" id="PS51857">
    <property type="entry name" value="CSD_2"/>
    <property type="match status" value="1"/>
</dbReference>
<dbReference type="InterPro" id="IPR001878">
    <property type="entry name" value="Znf_CCHC"/>
</dbReference>
<reference evidence="6" key="2">
    <citation type="submission" date="2025-08" db="UniProtKB">
        <authorList>
            <consortium name="RefSeq"/>
        </authorList>
    </citation>
    <scope>IDENTIFICATION</scope>
    <source>
        <tissue evidence="6">Leaf</tissue>
    </source>
</reference>
<dbReference type="OrthoDB" id="687730at2759"/>
<evidence type="ECO:0000256" key="1">
    <source>
        <dbReference type="PROSITE-ProRule" id="PRU00047"/>
    </source>
</evidence>
<keyword evidence="1" id="KW-0863">Zinc-finger</keyword>
<dbReference type="SMART" id="SM00343">
    <property type="entry name" value="ZnF_C2HC"/>
    <property type="match status" value="2"/>
</dbReference>
<feature type="domain" description="CCHC-type" evidence="3">
    <location>
        <begin position="198"/>
        <end position="213"/>
    </location>
</feature>
<dbReference type="Pfam" id="PF00098">
    <property type="entry name" value="zf-CCHC"/>
    <property type="match status" value="2"/>
</dbReference>
<keyword evidence="1" id="KW-0479">Metal-binding</keyword>
<evidence type="ECO:0000259" key="4">
    <source>
        <dbReference type="PROSITE" id="PS51857"/>
    </source>
</evidence>
<dbReference type="Gene3D" id="2.40.50.140">
    <property type="entry name" value="Nucleic acid-binding proteins"/>
    <property type="match status" value="1"/>
</dbReference>
<gene>
    <name evidence="6" type="primary">LOC109723016</name>
</gene>
<dbReference type="Pfam" id="PF00313">
    <property type="entry name" value="CSD"/>
    <property type="match status" value="1"/>
</dbReference>
<dbReference type="InterPro" id="IPR002059">
    <property type="entry name" value="CSP_DNA-bd"/>
</dbReference>
<dbReference type="Gene3D" id="4.10.60.10">
    <property type="entry name" value="Zinc finger, CCHC-type"/>
    <property type="match status" value="2"/>
</dbReference>
<feature type="domain" description="CSD" evidence="4">
    <location>
        <begin position="6"/>
        <end position="72"/>
    </location>
</feature>
<organism evidence="5 6">
    <name type="scientific">Ananas comosus</name>
    <name type="common">Pineapple</name>
    <name type="synonym">Ananas ananas</name>
    <dbReference type="NCBI Taxonomy" id="4615"/>
    <lineage>
        <taxon>Eukaryota</taxon>
        <taxon>Viridiplantae</taxon>
        <taxon>Streptophyta</taxon>
        <taxon>Embryophyta</taxon>
        <taxon>Tracheophyta</taxon>
        <taxon>Spermatophyta</taxon>
        <taxon>Magnoliopsida</taxon>
        <taxon>Liliopsida</taxon>
        <taxon>Poales</taxon>
        <taxon>Bromeliaceae</taxon>
        <taxon>Bromelioideae</taxon>
        <taxon>Ananas</taxon>
    </lineage>
</organism>
<proteinExistence type="predicted"/>
<evidence type="ECO:0000313" key="5">
    <source>
        <dbReference type="Proteomes" id="UP000515123"/>
    </source>
</evidence>
<dbReference type="SUPFAM" id="SSF57756">
    <property type="entry name" value="Retrovirus zinc finger-like domains"/>
    <property type="match status" value="2"/>
</dbReference>
<evidence type="ECO:0000313" key="6">
    <source>
        <dbReference type="RefSeq" id="XP_020106809.1"/>
    </source>
</evidence>
<dbReference type="PRINTS" id="PR00050">
    <property type="entry name" value="COLDSHOCK"/>
</dbReference>
<dbReference type="PANTHER" id="PTHR46565">
    <property type="entry name" value="COLD SHOCK DOMAIN PROTEIN 2"/>
    <property type="match status" value="1"/>
</dbReference>
<dbReference type="PROSITE" id="PS00352">
    <property type="entry name" value="CSD_1"/>
    <property type="match status" value="1"/>
</dbReference>
<dbReference type="InterPro" id="IPR036875">
    <property type="entry name" value="Znf_CCHC_sf"/>
</dbReference>
<dbReference type="Proteomes" id="UP000515123">
    <property type="component" value="Linkage group 17"/>
</dbReference>
<feature type="region of interest" description="Disordered" evidence="2">
    <location>
        <begin position="64"/>
        <end position="94"/>
    </location>
</feature>
<dbReference type="GeneID" id="109723016"/>
<dbReference type="SUPFAM" id="SSF50249">
    <property type="entry name" value="Nucleic acid-binding proteins"/>
    <property type="match status" value="1"/>
</dbReference>
<name>A0A6P5GFT1_ANACO</name>
<dbReference type="PROSITE" id="PS50158">
    <property type="entry name" value="ZF_CCHC"/>
    <property type="match status" value="2"/>
</dbReference>
<protein>
    <submittedName>
        <fullName evidence="6">Cold shock protein 2-like isoform X2</fullName>
    </submittedName>
</protein>
<dbReference type="AlphaFoldDB" id="A0A6P5GFT1"/>
<dbReference type="RefSeq" id="XP_020106809.1">
    <property type="nucleotide sequence ID" value="XM_020251220.1"/>
</dbReference>
<dbReference type="InterPro" id="IPR012340">
    <property type="entry name" value="NA-bd_OB-fold"/>
</dbReference>
<dbReference type="Gramene" id="Aco003212.1.mrna1">
    <property type="protein sequence ID" value="Aco003212.1.mrna1.cds1"/>
    <property type="gene ID" value="Aco003212.1.path1"/>
</dbReference>
<dbReference type="GO" id="GO:0008270">
    <property type="term" value="F:zinc ion binding"/>
    <property type="evidence" value="ECO:0007669"/>
    <property type="project" value="UniProtKB-KW"/>
</dbReference>
<reference evidence="5" key="1">
    <citation type="journal article" date="2015" name="Nat. Genet.">
        <title>The pineapple genome and the evolution of CAM photosynthesis.</title>
        <authorList>
            <person name="Ming R."/>
            <person name="VanBuren R."/>
            <person name="Wai C.M."/>
            <person name="Tang H."/>
            <person name="Schatz M.C."/>
            <person name="Bowers J.E."/>
            <person name="Lyons E."/>
            <person name="Wang M.L."/>
            <person name="Chen J."/>
            <person name="Biggers E."/>
            <person name="Zhang J."/>
            <person name="Huang L."/>
            <person name="Zhang L."/>
            <person name="Miao W."/>
            <person name="Zhang J."/>
            <person name="Ye Z."/>
            <person name="Miao C."/>
            <person name="Lin Z."/>
            <person name="Wang H."/>
            <person name="Zhou H."/>
            <person name="Yim W.C."/>
            <person name="Priest H.D."/>
            <person name="Zheng C."/>
            <person name="Woodhouse M."/>
            <person name="Edger P.P."/>
            <person name="Guyot R."/>
            <person name="Guo H.B."/>
            <person name="Guo H."/>
            <person name="Zheng G."/>
            <person name="Singh R."/>
            <person name="Sharma A."/>
            <person name="Min X."/>
            <person name="Zheng Y."/>
            <person name="Lee H."/>
            <person name="Gurtowski J."/>
            <person name="Sedlazeck F.J."/>
            <person name="Harkess A."/>
            <person name="McKain M.R."/>
            <person name="Liao Z."/>
            <person name="Fang J."/>
            <person name="Liu J."/>
            <person name="Zhang X."/>
            <person name="Zhang Q."/>
            <person name="Hu W."/>
            <person name="Qin Y."/>
            <person name="Wang K."/>
            <person name="Chen L.Y."/>
            <person name="Shirley N."/>
            <person name="Lin Y.R."/>
            <person name="Liu L.Y."/>
            <person name="Hernandez A.G."/>
            <person name="Wright C.L."/>
            <person name="Bulone V."/>
            <person name="Tuskan G.A."/>
            <person name="Heath K."/>
            <person name="Zee F."/>
            <person name="Moore P.H."/>
            <person name="Sunkar R."/>
            <person name="Leebens-Mack J.H."/>
            <person name="Mockler T."/>
            <person name="Bennetzen J.L."/>
            <person name="Freeling M."/>
            <person name="Sankoff D."/>
            <person name="Paterson A.H."/>
            <person name="Zhu X."/>
            <person name="Yang X."/>
            <person name="Smith J.A."/>
            <person name="Cushman J.C."/>
            <person name="Paull R.E."/>
            <person name="Yu Q."/>
        </authorList>
    </citation>
    <scope>NUCLEOTIDE SEQUENCE [LARGE SCALE GENOMIC DNA]</scope>
    <source>
        <strain evidence="5">cv. F153</strain>
    </source>
</reference>